<dbReference type="NCBIfam" id="TIGR03173">
    <property type="entry name" value="pbuX"/>
    <property type="match status" value="1"/>
</dbReference>
<feature type="transmembrane region" description="Helical" evidence="8">
    <location>
        <begin position="110"/>
        <end position="130"/>
    </location>
</feature>
<dbReference type="PANTHER" id="PTHR42810">
    <property type="entry name" value="PURINE PERMEASE C1399.01C-RELATED"/>
    <property type="match status" value="1"/>
</dbReference>
<dbReference type="EMBL" id="JAGGLI010000031">
    <property type="protein sequence ID" value="MBP2028535.1"/>
    <property type="molecule type" value="Genomic_DNA"/>
</dbReference>
<dbReference type="InterPro" id="IPR006042">
    <property type="entry name" value="Xan_ur_permease"/>
</dbReference>
<dbReference type="NCBIfam" id="TIGR00801">
    <property type="entry name" value="ncs2"/>
    <property type="match status" value="1"/>
</dbReference>
<evidence type="ECO:0000256" key="8">
    <source>
        <dbReference type="SAM" id="Phobius"/>
    </source>
</evidence>
<dbReference type="PROSITE" id="PS01116">
    <property type="entry name" value="XANTH_URACIL_PERMASE"/>
    <property type="match status" value="1"/>
</dbReference>
<evidence type="ECO:0000256" key="2">
    <source>
        <dbReference type="ARBA" id="ARBA00008821"/>
    </source>
</evidence>
<comment type="similarity">
    <text evidence="2">Belongs to the nucleobase:cation symporter-2 (NCS2) (TC 2.A.40) family.</text>
</comment>
<evidence type="ECO:0000256" key="3">
    <source>
        <dbReference type="ARBA" id="ARBA00022448"/>
    </source>
</evidence>
<sequence length="467" mass="49450">MEERKIDIKSESAFHIDGKPPLNEAIPLGLQHVFAMFAGNITVPIIIAGSLGLGLEERTFLIQSAMLMAGVATLIQVYPIGKVGAKLPVVMGTSFGFVPTSIAIGQQFGLSGILGAAFIGGFFEAFLGFFLKHIRRFFPPIVTGTVLLTIGLSLLPTGINYAGGGVGADDFGSFSNLALATFVLVLIIFLNQFGKGMIKTASIFIGIIAGYLVAIPMGKISFLAVSEAAWFSFPMPMRFGMTFHWPAIAAMLIMYIVTAVETVGDVSGITLGGDSREATEKELSGAVVADGLMSSLAAVFNALPNTSFSQNVGIISFTKVMSRYVVAIGAWLLIGASLFPKLGAIIAIMPASVLGGAAIVMFSMIATMGIVLINKDSMNQRSILIVSLALGIGLGVGQVPAVLDNFPQAVRLIFGGQGIVVSCILAIFLNIVLPKENLKNKTNNLVYSLIIKACFILQYLRFLLYFP</sequence>
<feature type="transmembrane region" description="Helical" evidence="8">
    <location>
        <begin position="409"/>
        <end position="433"/>
    </location>
</feature>
<gene>
    <name evidence="9" type="ORF">J2Z35_002361</name>
</gene>
<keyword evidence="5 8" id="KW-0812">Transmembrane</keyword>
<keyword evidence="4" id="KW-1003">Cell membrane</keyword>
<keyword evidence="10" id="KW-1185">Reference proteome</keyword>
<feature type="transmembrane region" description="Helical" evidence="8">
    <location>
        <begin position="345"/>
        <end position="371"/>
    </location>
</feature>
<proteinExistence type="inferred from homology"/>
<evidence type="ECO:0000313" key="9">
    <source>
        <dbReference type="EMBL" id="MBP2028535.1"/>
    </source>
</evidence>
<feature type="transmembrane region" description="Helical" evidence="8">
    <location>
        <begin position="137"/>
        <end position="159"/>
    </location>
</feature>
<comment type="subcellular location">
    <subcellularLocation>
        <location evidence="1">Cell membrane</location>
        <topology evidence="1">Multi-pass membrane protein</topology>
    </subcellularLocation>
</comment>
<protein>
    <submittedName>
        <fullName evidence="9">NCS2 family nucleobase:cation symporter-2</fullName>
    </submittedName>
</protein>
<name>A0ABS4KLA3_9FIRM</name>
<evidence type="ECO:0000256" key="6">
    <source>
        <dbReference type="ARBA" id="ARBA00022989"/>
    </source>
</evidence>
<evidence type="ECO:0000256" key="1">
    <source>
        <dbReference type="ARBA" id="ARBA00004651"/>
    </source>
</evidence>
<dbReference type="PANTHER" id="PTHR42810:SF2">
    <property type="entry name" value="PURINE PERMEASE C1399.01C-RELATED"/>
    <property type="match status" value="1"/>
</dbReference>
<keyword evidence="7 8" id="KW-0472">Membrane</keyword>
<evidence type="ECO:0000313" key="10">
    <source>
        <dbReference type="Proteomes" id="UP001314903"/>
    </source>
</evidence>
<feature type="transmembrane region" description="Helical" evidence="8">
    <location>
        <begin position="87"/>
        <end position="104"/>
    </location>
</feature>
<feature type="transmembrane region" description="Helical" evidence="8">
    <location>
        <begin position="383"/>
        <end position="403"/>
    </location>
</feature>
<feature type="transmembrane region" description="Helical" evidence="8">
    <location>
        <begin position="320"/>
        <end position="339"/>
    </location>
</feature>
<feature type="transmembrane region" description="Helical" evidence="8">
    <location>
        <begin position="445"/>
        <end position="466"/>
    </location>
</feature>
<feature type="transmembrane region" description="Helical" evidence="8">
    <location>
        <begin position="202"/>
        <end position="223"/>
    </location>
</feature>
<feature type="transmembrane region" description="Helical" evidence="8">
    <location>
        <begin position="60"/>
        <end position="80"/>
    </location>
</feature>
<reference evidence="9 10" key="1">
    <citation type="submission" date="2021-03" db="EMBL/GenBank/DDBJ databases">
        <title>Genomic Encyclopedia of Type Strains, Phase IV (KMG-IV): sequencing the most valuable type-strain genomes for metagenomic binning, comparative biology and taxonomic classification.</title>
        <authorList>
            <person name="Goeker M."/>
        </authorList>
    </citation>
    <scope>NUCLEOTIDE SEQUENCE [LARGE SCALE GENOMIC DNA]</scope>
    <source>
        <strain evidence="9 10">DSM 27512</strain>
    </source>
</reference>
<dbReference type="InterPro" id="IPR017588">
    <property type="entry name" value="UacT-like"/>
</dbReference>
<feature type="transmembrane region" description="Helical" evidence="8">
    <location>
        <begin position="33"/>
        <end position="54"/>
    </location>
</feature>
<evidence type="ECO:0000256" key="7">
    <source>
        <dbReference type="ARBA" id="ARBA00023136"/>
    </source>
</evidence>
<feature type="transmembrane region" description="Helical" evidence="8">
    <location>
        <begin position="243"/>
        <end position="260"/>
    </location>
</feature>
<evidence type="ECO:0000256" key="4">
    <source>
        <dbReference type="ARBA" id="ARBA00022475"/>
    </source>
</evidence>
<dbReference type="Proteomes" id="UP001314903">
    <property type="component" value="Unassembled WGS sequence"/>
</dbReference>
<keyword evidence="3" id="KW-0813">Transport</keyword>
<evidence type="ECO:0000256" key="5">
    <source>
        <dbReference type="ARBA" id="ARBA00022692"/>
    </source>
</evidence>
<dbReference type="RefSeq" id="WP_209661583.1">
    <property type="nucleotide sequence ID" value="NZ_JAGGLI010000031.1"/>
</dbReference>
<dbReference type="NCBIfam" id="NF037981">
    <property type="entry name" value="NCS2_1"/>
    <property type="match status" value="1"/>
</dbReference>
<keyword evidence="6 8" id="KW-1133">Transmembrane helix</keyword>
<dbReference type="Pfam" id="PF00860">
    <property type="entry name" value="Xan_ur_permease"/>
    <property type="match status" value="1"/>
</dbReference>
<organism evidence="9 10">
    <name type="scientific">Acetoanaerobium pronyense</name>
    <dbReference type="NCBI Taxonomy" id="1482736"/>
    <lineage>
        <taxon>Bacteria</taxon>
        <taxon>Bacillati</taxon>
        <taxon>Bacillota</taxon>
        <taxon>Clostridia</taxon>
        <taxon>Peptostreptococcales</taxon>
        <taxon>Filifactoraceae</taxon>
        <taxon>Acetoanaerobium</taxon>
    </lineage>
</organism>
<dbReference type="InterPro" id="IPR006043">
    <property type="entry name" value="NCS2"/>
</dbReference>
<accession>A0ABS4KLA3</accession>
<comment type="caution">
    <text evidence="9">The sequence shown here is derived from an EMBL/GenBank/DDBJ whole genome shotgun (WGS) entry which is preliminary data.</text>
</comment>
<feature type="transmembrane region" description="Helical" evidence="8">
    <location>
        <begin position="171"/>
        <end position="190"/>
    </location>
</feature>